<protein>
    <submittedName>
        <fullName evidence="3">BTB/POZ domain-containing protein</fullName>
    </submittedName>
</protein>
<dbReference type="EMBL" id="BEXD01002380">
    <property type="protein sequence ID" value="GBB98104.1"/>
    <property type="molecule type" value="Genomic_DNA"/>
</dbReference>
<comment type="caution">
    <text evidence="2">The sequence shown here is derived from an EMBL/GenBank/DDBJ whole genome shotgun (WGS) entry which is preliminary data.</text>
</comment>
<dbReference type="STRING" id="94130.A0A2Z6RJ49"/>
<dbReference type="Proteomes" id="UP000615446">
    <property type="component" value="Unassembled WGS sequence"/>
</dbReference>
<dbReference type="InterPro" id="IPR051481">
    <property type="entry name" value="BTB-POZ/Galectin-3-binding"/>
</dbReference>
<evidence type="ECO:0000259" key="1">
    <source>
        <dbReference type="PROSITE" id="PS50097"/>
    </source>
</evidence>
<evidence type="ECO:0000313" key="2">
    <source>
        <dbReference type="EMBL" id="GBB98104.1"/>
    </source>
</evidence>
<dbReference type="OrthoDB" id="2374172at2759"/>
<dbReference type="AlphaFoldDB" id="A0A2Z6RJ49"/>
<dbReference type="PANTHER" id="PTHR24410:SF23">
    <property type="entry name" value="BTB DOMAIN-CONTAINING PROTEIN-RELATED"/>
    <property type="match status" value="1"/>
</dbReference>
<gene>
    <name evidence="3" type="ORF">RCL2_002573600</name>
    <name evidence="2" type="ORF">RclHR1_03140003</name>
</gene>
<evidence type="ECO:0000313" key="4">
    <source>
        <dbReference type="Proteomes" id="UP000247702"/>
    </source>
</evidence>
<dbReference type="SMART" id="SM00225">
    <property type="entry name" value="BTB"/>
    <property type="match status" value="1"/>
</dbReference>
<dbReference type="InterPro" id="IPR011333">
    <property type="entry name" value="SKP1/BTB/POZ_sf"/>
</dbReference>
<dbReference type="PANTHER" id="PTHR24410">
    <property type="entry name" value="HL07962P-RELATED"/>
    <property type="match status" value="1"/>
</dbReference>
<proteinExistence type="predicted"/>
<dbReference type="Pfam" id="PF00651">
    <property type="entry name" value="BTB"/>
    <property type="match status" value="1"/>
</dbReference>
<dbReference type="Gene3D" id="3.30.710.10">
    <property type="entry name" value="Potassium Channel Kv1.1, Chain A"/>
    <property type="match status" value="1"/>
</dbReference>
<reference evidence="3" key="2">
    <citation type="submission" date="2019-10" db="EMBL/GenBank/DDBJ databases">
        <title>Conservation and host-specific expression of non-tandemly repeated heterogenous ribosome RNA gene in arbuscular mycorrhizal fungi.</title>
        <authorList>
            <person name="Maeda T."/>
            <person name="Kobayashi Y."/>
            <person name="Nakagawa T."/>
            <person name="Ezawa T."/>
            <person name="Yamaguchi K."/>
            <person name="Bino T."/>
            <person name="Nishimoto Y."/>
            <person name="Shigenobu S."/>
            <person name="Kawaguchi M."/>
        </authorList>
    </citation>
    <scope>NUCLEOTIDE SEQUENCE</scope>
    <source>
        <strain evidence="3">HR1</strain>
    </source>
</reference>
<sequence length="375" mass="44241">MSCNFESEVSKAFEKLLKNETDYNVIICIGEEPNVKEFHAHHIMLRCRSEYFNKIFSDENIEKKDGNYIIKNSNIVPQAFESILKYLYTGHINIININEPDLLNILIASDELKLKRLTKFTEDFIIEKHHQFLRNDPVGILQAVYYRKLLVKLQEFCLRSICSEPKILFNSEKFINLPASLLEIILKRNDLNLTEIEIWDYLIKWGSSQETVLKQDVSEWNQEDINIFKGILQNFIPLIRFYEISSEDYYNKVKPYEGILSKELKDDILKFYMVPGYKQEFNINGSRCSNNGKYRIKSSVIKNISSFFSKINYYQDIIKDDETKQTSPPELPSPHLVLYIFLWISLSLTYFDGIILSETLESIFLCFFIHYLIIK</sequence>
<dbReference type="EMBL" id="BLAL01000278">
    <property type="protein sequence ID" value="GES99225.1"/>
    <property type="molecule type" value="Genomic_DNA"/>
</dbReference>
<keyword evidence="4" id="KW-1185">Reference proteome</keyword>
<accession>A0A2Z6RJ49</accession>
<reference evidence="2 4" key="1">
    <citation type="submission" date="2017-11" db="EMBL/GenBank/DDBJ databases">
        <title>The genome of Rhizophagus clarus HR1 reveals common genetic basis of auxotrophy among arbuscular mycorrhizal fungi.</title>
        <authorList>
            <person name="Kobayashi Y."/>
        </authorList>
    </citation>
    <scope>NUCLEOTIDE SEQUENCE [LARGE SCALE GENOMIC DNA]</scope>
    <source>
        <strain evidence="2 4">HR1</strain>
    </source>
</reference>
<dbReference type="SUPFAM" id="SSF54695">
    <property type="entry name" value="POZ domain"/>
    <property type="match status" value="1"/>
</dbReference>
<dbReference type="CDD" id="cd18186">
    <property type="entry name" value="BTB_POZ_ZBTB_KLHL-like"/>
    <property type="match status" value="1"/>
</dbReference>
<dbReference type="PROSITE" id="PS50097">
    <property type="entry name" value="BTB"/>
    <property type="match status" value="1"/>
</dbReference>
<organism evidence="2 4">
    <name type="scientific">Rhizophagus clarus</name>
    <dbReference type="NCBI Taxonomy" id="94130"/>
    <lineage>
        <taxon>Eukaryota</taxon>
        <taxon>Fungi</taxon>
        <taxon>Fungi incertae sedis</taxon>
        <taxon>Mucoromycota</taxon>
        <taxon>Glomeromycotina</taxon>
        <taxon>Glomeromycetes</taxon>
        <taxon>Glomerales</taxon>
        <taxon>Glomeraceae</taxon>
        <taxon>Rhizophagus</taxon>
    </lineage>
</organism>
<name>A0A2Z6RJ49_9GLOM</name>
<dbReference type="Proteomes" id="UP000247702">
    <property type="component" value="Unassembled WGS sequence"/>
</dbReference>
<dbReference type="InterPro" id="IPR000210">
    <property type="entry name" value="BTB/POZ_dom"/>
</dbReference>
<evidence type="ECO:0000313" key="3">
    <source>
        <dbReference type="EMBL" id="GES99225.1"/>
    </source>
</evidence>
<dbReference type="Gene3D" id="1.25.40.420">
    <property type="match status" value="1"/>
</dbReference>
<feature type="domain" description="BTB" evidence="1">
    <location>
        <begin position="23"/>
        <end position="96"/>
    </location>
</feature>